<keyword evidence="5" id="KW-1185">Reference proteome</keyword>
<dbReference type="InterPro" id="IPR040128">
    <property type="entry name" value="T25E4.2-like"/>
</dbReference>
<evidence type="ECO:0000313" key="2">
    <source>
        <dbReference type="EMBL" id="CAD5214559.1"/>
    </source>
</evidence>
<name>A0A1I7RW55_BURXY</name>
<protein>
    <submittedName>
        <fullName evidence="2">(pine wood nematode) hypothetical protein</fullName>
    </submittedName>
</protein>
<dbReference type="Proteomes" id="UP000095284">
    <property type="component" value="Unplaced"/>
</dbReference>
<evidence type="ECO:0000313" key="4">
    <source>
        <dbReference type="Proteomes" id="UP000095284"/>
    </source>
</evidence>
<dbReference type="Proteomes" id="UP000659654">
    <property type="component" value="Unassembled WGS sequence"/>
</dbReference>
<dbReference type="EMBL" id="CAJFDI010000002">
    <property type="protein sequence ID" value="CAD5214559.1"/>
    <property type="molecule type" value="Genomic_DNA"/>
</dbReference>
<dbReference type="EMBL" id="CAJFCV020000002">
    <property type="protein sequence ID" value="CAG9095149.1"/>
    <property type="molecule type" value="Genomic_DNA"/>
</dbReference>
<evidence type="ECO:0000256" key="1">
    <source>
        <dbReference type="SAM" id="Phobius"/>
    </source>
</evidence>
<evidence type="ECO:0000313" key="5">
    <source>
        <dbReference type="Proteomes" id="UP000659654"/>
    </source>
</evidence>
<evidence type="ECO:0000313" key="3">
    <source>
        <dbReference type="EMBL" id="CAG9095149.1"/>
    </source>
</evidence>
<reference evidence="6" key="1">
    <citation type="submission" date="2016-11" db="UniProtKB">
        <authorList>
            <consortium name="WormBaseParasite"/>
        </authorList>
    </citation>
    <scope>IDENTIFICATION</scope>
</reference>
<organism evidence="4 6">
    <name type="scientific">Bursaphelenchus xylophilus</name>
    <name type="common">Pinewood nematode worm</name>
    <name type="synonym">Aphelenchoides xylophilus</name>
    <dbReference type="NCBI Taxonomy" id="6326"/>
    <lineage>
        <taxon>Eukaryota</taxon>
        <taxon>Metazoa</taxon>
        <taxon>Ecdysozoa</taxon>
        <taxon>Nematoda</taxon>
        <taxon>Chromadorea</taxon>
        <taxon>Rhabditida</taxon>
        <taxon>Tylenchina</taxon>
        <taxon>Tylenchomorpha</taxon>
        <taxon>Aphelenchoidea</taxon>
        <taxon>Aphelenchoididae</taxon>
        <taxon>Bursaphelenchus</taxon>
    </lineage>
</organism>
<dbReference type="Gene3D" id="3.40.190.10">
    <property type="entry name" value="Periplasmic binding protein-like II"/>
    <property type="match status" value="1"/>
</dbReference>
<dbReference type="eggNOG" id="KOG1052">
    <property type="taxonomic scope" value="Eukaryota"/>
</dbReference>
<keyword evidence="1" id="KW-0472">Membrane</keyword>
<dbReference type="PANTHER" id="PTHR22714:SF7">
    <property type="entry name" value="SOLUTE-BINDING PROTEIN FAMILY 3_N-TERMINAL DOMAIN-CONTAINING PROTEIN"/>
    <property type="match status" value="1"/>
</dbReference>
<dbReference type="Proteomes" id="UP000582659">
    <property type="component" value="Unassembled WGS sequence"/>
</dbReference>
<reference evidence="3" key="2">
    <citation type="submission" date="2020-08" db="EMBL/GenBank/DDBJ databases">
        <authorList>
            <person name="Kikuchi T."/>
        </authorList>
    </citation>
    <scope>NUCLEOTIDE SEQUENCE</scope>
    <source>
        <strain evidence="2">Ka4C1</strain>
    </source>
</reference>
<feature type="transmembrane region" description="Helical" evidence="1">
    <location>
        <begin position="200"/>
        <end position="221"/>
    </location>
</feature>
<evidence type="ECO:0000313" key="6">
    <source>
        <dbReference type="WBParaSite" id="BXY_0496800.1"/>
    </source>
</evidence>
<proteinExistence type="predicted"/>
<dbReference type="PANTHER" id="PTHR22714">
    <property type="entry name" value="PROTEIN CBG02446-RELATED"/>
    <property type="match status" value="1"/>
</dbReference>
<dbReference type="AlphaFoldDB" id="A0A1I7RW55"/>
<accession>A0A1I7RW55</accession>
<dbReference type="SUPFAM" id="SSF53850">
    <property type="entry name" value="Periplasmic binding protein-like II"/>
    <property type="match status" value="1"/>
</dbReference>
<keyword evidence="1" id="KW-1133">Transmembrane helix</keyword>
<keyword evidence="1" id="KW-0812">Transmembrane</keyword>
<dbReference type="OrthoDB" id="5815759at2759"/>
<sequence length="424" mass="49304">MKEGDFKVLYFHSTPLVNDDCSRFPTFKASKECMFPGLCVEIISLLADKLNLNLVPVVVNHRNTYEYIQNGTVYGILNYILNGTVDTIASAYLMNDYFDEKFNVSEKLFYTEKKLIGLHQKDGFSQYFGFFGSYQTTVWIAIGLSLALQCIFSVIVHRVEKELYEDKKSKWSEVIWRIVRLQLLQPQNCQSKLLSGKCSIIIFSLAQCAILMGILSSYILARLMSPEHFIPLKSLGEVLRAMDREQVYFVETLHYPLLRQTLIDVGWQQGLNMTEVLARNPIRYAKNDEEAMTMLNNNEAVMMRFDTDDFYFNGLKNCDFMTSFDAIEVLKRGFLFRKDYELLPRINKIIEQEELTITRLYSKYMQDYKTKKTCRRKGRSEIGIYPYLGLGIFLLVVNTSATFVLIFELITHNRGGCRQRKLKQ</sequence>
<dbReference type="WBParaSite" id="BXY_0496800.1">
    <property type="protein sequence ID" value="BXY_0496800.1"/>
    <property type="gene ID" value="BXY_0496800"/>
</dbReference>
<feature type="transmembrane region" description="Helical" evidence="1">
    <location>
        <begin position="138"/>
        <end position="159"/>
    </location>
</feature>
<gene>
    <name evidence="2" type="ORF">BXYJ_LOCUS3590</name>
</gene>
<feature type="transmembrane region" description="Helical" evidence="1">
    <location>
        <begin position="384"/>
        <end position="410"/>
    </location>
</feature>
<dbReference type="SMR" id="A0A1I7RW55"/>